<protein>
    <submittedName>
        <fullName evidence="1">Uncharacterized protein</fullName>
    </submittedName>
</protein>
<dbReference type="Proteomes" id="UP001054837">
    <property type="component" value="Unassembled WGS sequence"/>
</dbReference>
<organism evidence="1 2">
    <name type="scientific">Caerostris darwini</name>
    <dbReference type="NCBI Taxonomy" id="1538125"/>
    <lineage>
        <taxon>Eukaryota</taxon>
        <taxon>Metazoa</taxon>
        <taxon>Ecdysozoa</taxon>
        <taxon>Arthropoda</taxon>
        <taxon>Chelicerata</taxon>
        <taxon>Arachnida</taxon>
        <taxon>Araneae</taxon>
        <taxon>Araneomorphae</taxon>
        <taxon>Entelegynae</taxon>
        <taxon>Araneoidea</taxon>
        <taxon>Araneidae</taxon>
        <taxon>Caerostris</taxon>
    </lineage>
</organism>
<proteinExistence type="predicted"/>
<sequence length="137" mass="14775">MAKERTGDHHPQDGRLVCCAPPSIVENKNCNIFAQFFSGSLDGATSRALITVTGDRLRILKRVMKIGSLSIRLHLGEFDTGFKLVAANYAVEAGECNNTEHGPTVIASKLVTGSRTQITRGPVCKSAQLCRHFCSAS</sequence>
<accession>A0AAV4VLU5</accession>
<comment type="caution">
    <text evidence="1">The sequence shown here is derived from an EMBL/GenBank/DDBJ whole genome shotgun (WGS) entry which is preliminary data.</text>
</comment>
<reference evidence="1 2" key="1">
    <citation type="submission" date="2021-06" db="EMBL/GenBank/DDBJ databases">
        <title>Caerostris darwini draft genome.</title>
        <authorList>
            <person name="Kono N."/>
            <person name="Arakawa K."/>
        </authorList>
    </citation>
    <scope>NUCLEOTIDE SEQUENCE [LARGE SCALE GENOMIC DNA]</scope>
</reference>
<keyword evidence="2" id="KW-1185">Reference proteome</keyword>
<evidence type="ECO:0000313" key="2">
    <source>
        <dbReference type="Proteomes" id="UP001054837"/>
    </source>
</evidence>
<gene>
    <name evidence="1" type="ORF">CDAR_472111</name>
</gene>
<dbReference type="EMBL" id="BPLQ01013294">
    <property type="protein sequence ID" value="GIY71141.1"/>
    <property type="molecule type" value="Genomic_DNA"/>
</dbReference>
<name>A0AAV4VLU5_9ARAC</name>
<dbReference type="AlphaFoldDB" id="A0AAV4VLU5"/>
<evidence type="ECO:0000313" key="1">
    <source>
        <dbReference type="EMBL" id="GIY71141.1"/>
    </source>
</evidence>